<dbReference type="InterPro" id="IPR004873">
    <property type="entry name" value="BURP_dom"/>
</dbReference>
<dbReference type="Proteomes" id="UP000245207">
    <property type="component" value="Unassembled WGS sequence"/>
</dbReference>
<feature type="chain" id="PRO_5015464167" evidence="1">
    <location>
        <begin position="20"/>
        <end position="256"/>
    </location>
</feature>
<dbReference type="AlphaFoldDB" id="A0A2U1MQW7"/>
<dbReference type="InterPro" id="IPR044816">
    <property type="entry name" value="BURP"/>
</dbReference>
<keyword evidence="1" id="KW-0732">Signal</keyword>
<evidence type="ECO:0000313" key="3">
    <source>
        <dbReference type="EMBL" id="PWA63617.1"/>
    </source>
</evidence>
<sequence length="256" mass="28826">MGFLNAFTFLCLAMVVSHAEVAPETYWKSVLPNTPMPKVVTELLHNEDKTTSSVNSVGEPDAIESGTKFPTTSNQFKYDANAYQVLSFFLERDMYQGHELNSHFPKENNPSTFLPRKVAETIPFSSNNLRELYTRFAIKPDSAESEVMKKTINQCEEKGMEGEKKYCATSLEAMVDYTTSTLVFYCHKTTTTRAYLVSLVGEDGKKAKAVAICHKYAAKLYPKDMVVKAFKVLKVKPGSTPVCLFLPEDHIVWVPY</sequence>
<gene>
    <name evidence="3" type="ORF">CTI12_AA351900</name>
</gene>
<evidence type="ECO:0000259" key="2">
    <source>
        <dbReference type="PROSITE" id="PS51277"/>
    </source>
</evidence>
<accession>A0A2U1MQW7</accession>
<proteinExistence type="predicted"/>
<dbReference type="STRING" id="35608.A0A2U1MQW7"/>
<reference evidence="3 4" key="1">
    <citation type="journal article" date="2018" name="Mol. Plant">
        <title>The genome of Artemisia annua provides insight into the evolution of Asteraceae family and artemisinin biosynthesis.</title>
        <authorList>
            <person name="Shen Q."/>
            <person name="Zhang L."/>
            <person name="Liao Z."/>
            <person name="Wang S."/>
            <person name="Yan T."/>
            <person name="Shi P."/>
            <person name="Liu M."/>
            <person name="Fu X."/>
            <person name="Pan Q."/>
            <person name="Wang Y."/>
            <person name="Lv Z."/>
            <person name="Lu X."/>
            <person name="Zhang F."/>
            <person name="Jiang W."/>
            <person name="Ma Y."/>
            <person name="Chen M."/>
            <person name="Hao X."/>
            <person name="Li L."/>
            <person name="Tang Y."/>
            <person name="Lv G."/>
            <person name="Zhou Y."/>
            <person name="Sun X."/>
            <person name="Brodelius P.E."/>
            <person name="Rose J.K.C."/>
            <person name="Tang K."/>
        </authorList>
    </citation>
    <scope>NUCLEOTIDE SEQUENCE [LARGE SCALE GENOMIC DNA]</scope>
    <source>
        <strain evidence="4">cv. Huhao1</strain>
        <tissue evidence="3">Leaf</tissue>
    </source>
</reference>
<keyword evidence="4" id="KW-1185">Reference proteome</keyword>
<dbReference type="SMART" id="SM01045">
    <property type="entry name" value="BURP"/>
    <property type="match status" value="1"/>
</dbReference>
<dbReference type="EMBL" id="PKPP01004598">
    <property type="protein sequence ID" value="PWA63617.1"/>
    <property type="molecule type" value="Genomic_DNA"/>
</dbReference>
<dbReference type="OrthoDB" id="654134at2759"/>
<organism evidence="3 4">
    <name type="scientific">Artemisia annua</name>
    <name type="common">Sweet wormwood</name>
    <dbReference type="NCBI Taxonomy" id="35608"/>
    <lineage>
        <taxon>Eukaryota</taxon>
        <taxon>Viridiplantae</taxon>
        <taxon>Streptophyta</taxon>
        <taxon>Embryophyta</taxon>
        <taxon>Tracheophyta</taxon>
        <taxon>Spermatophyta</taxon>
        <taxon>Magnoliopsida</taxon>
        <taxon>eudicotyledons</taxon>
        <taxon>Gunneridae</taxon>
        <taxon>Pentapetalae</taxon>
        <taxon>asterids</taxon>
        <taxon>campanulids</taxon>
        <taxon>Asterales</taxon>
        <taxon>Asteraceae</taxon>
        <taxon>Asteroideae</taxon>
        <taxon>Anthemideae</taxon>
        <taxon>Artemisiinae</taxon>
        <taxon>Artemisia</taxon>
    </lineage>
</organism>
<name>A0A2U1MQW7_ARTAN</name>
<dbReference type="PANTHER" id="PTHR31236">
    <property type="entry name" value="BURP DOMAIN PROTEIN USPL1-LIKE"/>
    <property type="match status" value="1"/>
</dbReference>
<dbReference type="Pfam" id="PF03181">
    <property type="entry name" value="BURP"/>
    <property type="match status" value="2"/>
</dbReference>
<evidence type="ECO:0000313" key="4">
    <source>
        <dbReference type="Proteomes" id="UP000245207"/>
    </source>
</evidence>
<dbReference type="PROSITE" id="PS51277">
    <property type="entry name" value="BURP"/>
    <property type="match status" value="1"/>
</dbReference>
<dbReference type="PANTHER" id="PTHR31236:SF46">
    <property type="entry name" value="BURP DOMAIN-CONTAINING PROTEIN"/>
    <property type="match status" value="1"/>
</dbReference>
<feature type="signal peptide" evidence="1">
    <location>
        <begin position="1"/>
        <end position="19"/>
    </location>
</feature>
<feature type="domain" description="BURP" evidence="2">
    <location>
        <begin position="88"/>
        <end position="256"/>
    </location>
</feature>
<protein>
    <submittedName>
        <fullName evidence="3">BURP domain-containing protein</fullName>
    </submittedName>
</protein>
<comment type="caution">
    <text evidence="3">The sequence shown here is derived from an EMBL/GenBank/DDBJ whole genome shotgun (WGS) entry which is preliminary data.</text>
</comment>
<evidence type="ECO:0000256" key="1">
    <source>
        <dbReference type="SAM" id="SignalP"/>
    </source>
</evidence>